<protein>
    <submittedName>
        <fullName evidence="1">Uncharacterized protein</fullName>
    </submittedName>
</protein>
<organism evidence="1 2">
    <name type="scientific">Vibrio metoecus</name>
    <dbReference type="NCBI Taxonomy" id="1481663"/>
    <lineage>
        <taxon>Bacteria</taxon>
        <taxon>Pseudomonadati</taxon>
        <taxon>Pseudomonadota</taxon>
        <taxon>Gammaproteobacteria</taxon>
        <taxon>Vibrionales</taxon>
        <taxon>Vibrionaceae</taxon>
        <taxon>Vibrio</taxon>
    </lineage>
</organism>
<evidence type="ECO:0000313" key="1">
    <source>
        <dbReference type="EMBL" id="PAR20244.1"/>
    </source>
</evidence>
<proteinExistence type="predicted"/>
<evidence type="ECO:0000313" key="2">
    <source>
        <dbReference type="Proteomes" id="UP000216173"/>
    </source>
</evidence>
<dbReference type="EMBL" id="NMSH01000020">
    <property type="protein sequence ID" value="PAR20244.1"/>
    <property type="molecule type" value="Genomic_DNA"/>
</dbReference>
<accession>A0A271VQA6</accession>
<sequence>MFFDHINTDLFRPLVSKNARLYGTGLMAIYDSLVNQYIEGECTPKQARQVIYNALSSGNQNVEWVYEAEDEGEEILDHTSMAAQIYSVLKKTGWIIEMDDVGYRRIVYIPQQSSRLLQAIKSVSDRRDFSIGATFQGVYGALLSVEKNPVEYSAQIIFASKVTRELSNELKSVAASAREVTHKMREQSVDAHLFQTFFDEFLTECLGSFDHIKINSHPNRYRSETLSVVTRLLNDEEKLDQISVKLARENSHIDYRHQKQLVINDLNEIFRVFSGIPRLMDIIERYRSVTIRRTREAMQYSFQAVPEIGRKIETVTKALANFPLCESSMFLPAPVVHEEYVAGYRLTSPRKPKPEAQPTKQIIKTVNNWDIAYGRVYDEYLTRRTDQPQRLEDYILRELGDKSSITTCEMSIDGLEDLLAFLQLRELLHNSVPIDSPFEQLSKTYKVSRVEGVTTDNEYITAPSLRVERFCD</sequence>
<reference evidence="2" key="1">
    <citation type="submission" date="2017-07" db="EMBL/GenBank/DDBJ databases">
        <authorList>
            <person name="Boucher Y."/>
            <person name="Orata F.D."/>
        </authorList>
    </citation>
    <scope>NUCLEOTIDE SEQUENCE [LARGE SCALE GENOMIC DNA]</scope>
    <source>
        <strain evidence="2">OYP9E10</strain>
    </source>
</reference>
<dbReference type="Pfam" id="PF18982">
    <property type="entry name" value="JetA"/>
    <property type="match status" value="1"/>
</dbReference>
<gene>
    <name evidence="1" type="ORF">CGU03_12810</name>
</gene>
<name>A0A271VQA6_VIBMT</name>
<dbReference type="InterPro" id="IPR043773">
    <property type="entry name" value="JetA"/>
</dbReference>
<dbReference type="AlphaFoldDB" id="A0A271VQA6"/>
<comment type="caution">
    <text evidence="1">The sequence shown here is derived from an EMBL/GenBank/DDBJ whole genome shotgun (WGS) entry which is preliminary data.</text>
</comment>
<dbReference type="Proteomes" id="UP000216173">
    <property type="component" value="Unassembled WGS sequence"/>
</dbReference>